<feature type="compositionally biased region" description="Low complexity" evidence="1">
    <location>
        <begin position="169"/>
        <end position="185"/>
    </location>
</feature>
<dbReference type="STRING" id="1075402.AN216_01545"/>
<evidence type="ECO:0000256" key="1">
    <source>
        <dbReference type="SAM" id="MobiDB-lite"/>
    </source>
</evidence>
<evidence type="ECO:0008006" key="5">
    <source>
        <dbReference type="Google" id="ProtNLM"/>
    </source>
</evidence>
<keyword evidence="2" id="KW-0812">Transmembrane</keyword>
<dbReference type="EMBL" id="LJGU01000093">
    <property type="protein sequence ID" value="OEV05680.1"/>
    <property type="molecule type" value="Genomic_DNA"/>
</dbReference>
<organism evidence="3 4">
    <name type="scientific">Streptomyces oceani</name>
    <dbReference type="NCBI Taxonomy" id="1075402"/>
    <lineage>
        <taxon>Bacteria</taxon>
        <taxon>Bacillati</taxon>
        <taxon>Actinomycetota</taxon>
        <taxon>Actinomycetes</taxon>
        <taxon>Kitasatosporales</taxon>
        <taxon>Streptomycetaceae</taxon>
        <taxon>Streptomyces</taxon>
    </lineage>
</organism>
<feature type="compositionally biased region" description="Polar residues" evidence="1">
    <location>
        <begin position="187"/>
        <end position="208"/>
    </location>
</feature>
<evidence type="ECO:0000256" key="2">
    <source>
        <dbReference type="SAM" id="Phobius"/>
    </source>
</evidence>
<evidence type="ECO:0000313" key="3">
    <source>
        <dbReference type="EMBL" id="OEV05680.1"/>
    </source>
</evidence>
<dbReference type="RefSeq" id="WP_070194741.1">
    <property type="nucleotide sequence ID" value="NZ_LJGU01000093.1"/>
</dbReference>
<dbReference type="OrthoDB" id="2374834at2"/>
<reference evidence="3 4" key="1">
    <citation type="journal article" date="2016" name="Front. Microbiol.">
        <title>Comparative Genomics Analysis of Streptomyces Species Reveals Their Adaptation to the Marine Environment and Their Diversity at the Genomic Level.</title>
        <authorList>
            <person name="Tian X."/>
            <person name="Zhang Z."/>
            <person name="Yang T."/>
            <person name="Chen M."/>
            <person name="Li J."/>
            <person name="Chen F."/>
            <person name="Yang J."/>
            <person name="Li W."/>
            <person name="Zhang B."/>
            <person name="Zhang Z."/>
            <person name="Wu J."/>
            <person name="Zhang C."/>
            <person name="Long L."/>
            <person name="Xiao J."/>
        </authorList>
    </citation>
    <scope>NUCLEOTIDE SEQUENCE [LARGE SCALE GENOMIC DNA]</scope>
    <source>
        <strain evidence="3 4">SCSIO 02100</strain>
    </source>
</reference>
<gene>
    <name evidence="3" type="ORF">AN216_01545</name>
</gene>
<sequence>MSADTREQPMDRFARIRANFRVWRGQRPFWGGMLTLLAGIPIMYIPYQNLTLGSLTIRMSTTAGAGSLIIGVLLIVLGLTMWFQPQSRVFSGVAAILLALVSLVVSNVGAFLIGFLLGMIGGALGISWAPGTPSGSERSARHGRTSSGVAGDRGADSGDTHDEGTDRVGTAATEHGTAAADADGGQNDLSVTGTASSSPSGADANQANGRHGAG</sequence>
<proteinExistence type="predicted"/>
<dbReference type="InterPro" id="IPR046096">
    <property type="entry name" value="DUF6114"/>
</dbReference>
<protein>
    <recommendedName>
        <fullName evidence="5">Integral membrane protein</fullName>
    </recommendedName>
</protein>
<accession>A0A1E7KP36</accession>
<keyword evidence="2" id="KW-1133">Transmembrane helix</keyword>
<feature type="transmembrane region" description="Helical" evidence="2">
    <location>
        <begin position="59"/>
        <end position="82"/>
    </location>
</feature>
<name>A0A1E7KP36_9ACTN</name>
<dbReference type="PATRIC" id="fig|1075402.3.peg.3689"/>
<keyword evidence="4" id="KW-1185">Reference proteome</keyword>
<feature type="compositionally biased region" description="Basic and acidic residues" evidence="1">
    <location>
        <begin position="153"/>
        <end position="166"/>
    </location>
</feature>
<dbReference type="Pfam" id="PF19609">
    <property type="entry name" value="DUF6114"/>
    <property type="match status" value="1"/>
</dbReference>
<dbReference type="Proteomes" id="UP000176101">
    <property type="component" value="Unassembled WGS sequence"/>
</dbReference>
<feature type="transmembrane region" description="Helical" evidence="2">
    <location>
        <begin position="29"/>
        <end position="47"/>
    </location>
</feature>
<comment type="caution">
    <text evidence="3">The sequence shown here is derived from an EMBL/GenBank/DDBJ whole genome shotgun (WGS) entry which is preliminary data.</text>
</comment>
<evidence type="ECO:0000313" key="4">
    <source>
        <dbReference type="Proteomes" id="UP000176101"/>
    </source>
</evidence>
<feature type="region of interest" description="Disordered" evidence="1">
    <location>
        <begin position="131"/>
        <end position="214"/>
    </location>
</feature>
<dbReference type="AlphaFoldDB" id="A0A1E7KP36"/>
<keyword evidence="2" id="KW-0472">Membrane</keyword>